<dbReference type="InterPro" id="IPR004710">
    <property type="entry name" value="Bilac:Na_transpt"/>
</dbReference>
<evidence type="ECO:0000313" key="6">
    <source>
        <dbReference type="EMBL" id="EEZ60630.1"/>
    </source>
</evidence>
<proteinExistence type="predicted"/>
<evidence type="ECO:0000256" key="4">
    <source>
        <dbReference type="ARBA" id="ARBA00023136"/>
    </source>
</evidence>
<organism evidence="6 7">
    <name type="scientific">Slackia exigua (strain ATCC 700122 / DSM 15923 / CIP 105133 / JCM 11022 / KCTC 5966 / S-7)</name>
    <dbReference type="NCBI Taxonomy" id="649764"/>
    <lineage>
        <taxon>Bacteria</taxon>
        <taxon>Bacillati</taxon>
        <taxon>Actinomycetota</taxon>
        <taxon>Coriobacteriia</taxon>
        <taxon>Eggerthellales</taxon>
        <taxon>Eggerthellaceae</taxon>
        <taxon>Slackia</taxon>
    </lineage>
</organism>
<evidence type="ECO:0000256" key="5">
    <source>
        <dbReference type="SAM" id="Phobius"/>
    </source>
</evidence>
<dbReference type="Proteomes" id="UP000006001">
    <property type="component" value="Unassembled WGS sequence"/>
</dbReference>
<comment type="caution">
    <text evidence="6">The sequence shown here is derived from an EMBL/GenBank/DDBJ whole genome shotgun (WGS) entry which is preliminary data.</text>
</comment>
<feature type="transmembrane region" description="Helical" evidence="5">
    <location>
        <begin position="255"/>
        <end position="279"/>
    </location>
</feature>
<feature type="transmembrane region" description="Helical" evidence="5">
    <location>
        <begin position="224"/>
        <end position="243"/>
    </location>
</feature>
<evidence type="ECO:0000256" key="3">
    <source>
        <dbReference type="ARBA" id="ARBA00022989"/>
    </source>
</evidence>
<dbReference type="InterPro" id="IPR038770">
    <property type="entry name" value="Na+/solute_symporter_sf"/>
</dbReference>
<feature type="transmembrane region" description="Helical" evidence="5">
    <location>
        <begin position="70"/>
        <end position="92"/>
    </location>
</feature>
<evidence type="ECO:0000256" key="1">
    <source>
        <dbReference type="ARBA" id="ARBA00004141"/>
    </source>
</evidence>
<keyword evidence="3 5" id="KW-1133">Transmembrane helix</keyword>
<dbReference type="PANTHER" id="PTHR10361:SF28">
    <property type="entry name" value="P3 PROTEIN-RELATED"/>
    <property type="match status" value="1"/>
</dbReference>
<dbReference type="PANTHER" id="PTHR10361">
    <property type="entry name" value="SODIUM-BILE ACID COTRANSPORTER"/>
    <property type="match status" value="1"/>
</dbReference>
<protein>
    <submittedName>
        <fullName evidence="6">Bile acid transporter</fullName>
    </submittedName>
</protein>
<keyword evidence="4 5" id="KW-0472">Membrane</keyword>
<dbReference type="GeneID" id="85008213"/>
<gene>
    <name evidence="6" type="ORF">HMPREF0762_01706</name>
</gene>
<reference evidence="6" key="1">
    <citation type="submission" date="2009-10" db="EMBL/GenBank/DDBJ databases">
        <authorList>
            <person name="Weinstock G."/>
            <person name="Sodergren E."/>
            <person name="Clifton S."/>
            <person name="Fulton L."/>
            <person name="Fulton B."/>
            <person name="Courtney L."/>
            <person name="Fronick C."/>
            <person name="Harrison M."/>
            <person name="Strong C."/>
            <person name="Farmer C."/>
            <person name="Delahaunty K."/>
            <person name="Markovic C."/>
            <person name="Hall O."/>
            <person name="Minx P."/>
            <person name="Tomlinson C."/>
            <person name="Mitreva M."/>
            <person name="Nelson J."/>
            <person name="Hou S."/>
            <person name="Wollam A."/>
            <person name="Pepin K.H."/>
            <person name="Johnson M."/>
            <person name="Bhonagiri V."/>
            <person name="Nash W.E."/>
            <person name="Warren W."/>
            <person name="Chinwalla A."/>
            <person name="Mardis E.R."/>
            <person name="Wilson R.K."/>
        </authorList>
    </citation>
    <scope>NUCLEOTIDE SEQUENCE [LARGE SCALE GENOMIC DNA]</scope>
    <source>
        <strain evidence="6">ATCC 700122</strain>
    </source>
</reference>
<name>D0WIN1_SLAES</name>
<dbReference type="AlphaFoldDB" id="D0WIN1"/>
<dbReference type="OrthoDB" id="9806785at2"/>
<dbReference type="HOGENOM" id="CLU_034788_1_1_11"/>
<dbReference type="EMBL" id="ACUX02000017">
    <property type="protein sequence ID" value="EEZ60630.1"/>
    <property type="molecule type" value="Genomic_DNA"/>
</dbReference>
<dbReference type="GO" id="GO:0016020">
    <property type="term" value="C:membrane"/>
    <property type="evidence" value="ECO:0007669"/>
    <property type="project" value="UniProtKB-SubCell"/>
</dbReference>
<feature type="transmembrane region" description="Helical" evidence="5">
    <location>
        <begin position="12"/>
        <end position="33"/>
    </location>
</feature>
<dbReference type="RefSeq" id="WP_006362974.1">
    <property type="nucleotide sequence ID" value="NZ_GG700631.1"/>
</dbReference>
<dbReference type="STRING" id="649764.HMPREF0762_01706"/>
<keyword evidence="7" id="KW-1185">Reference proteome</keyword>
<evidence type="ECO:0000313" key="7">
    <source>
        <dbReference type="Proteomes" id="UP000006001"/>
    </source>
</evidence>
<dbReference type="Gene3D" id="1.20.1530.20">
    <property type="match status" value="1"/>
</dbReference>
<feature type="transmembrane region" description="Helical" evidence="5">
    <location>
        <begin position="285"/>
        <end position="304"/>
    </location>
</feature>
<keyword evidence="2 5" id="KW-0812">Transmembrane</keyword>
<feature type="transmembrane region" description="Helical" evidence="5">
    <location>
        <begin position="39"/>
        <end position="58"/>
    </location>
</feature>
<evidence type="ECO:0000256" key="2">
    <source>
        <dbReference type="ARBA" id="ARBA00022692"/>
    </source>
</evidence>
<sequence length="319" mass="33075">MKTLNAIGTALSRYVAVIIVALSVWAFFMPSLFSWATSYTTVFLGVIMFGMGLTIKAQDFKVVFTHPKEIVLGVIAQYTIMPLAAWLLAWALDLPADIAIGVILVGCCPGGTASNVITYIARGNVPLSVGMTIASTLLAPIVTPALVFCLGGAWVDVSFWAMFASVVQVVLLPVIAGVLVSTVGGEAIERAGGIMPLVSVLAIALIVAGITANNGSKIVESGALVLAVVALHNGIGLAAGYGISRLFKLDYDKTTALAVEVGMQNSGLAVSLAAANFAANPLATLPGAIFSIWHNIAGSIFANVRRRGMEKAERGIDNG</sequence>
<feature type="transmembrane region" description="Helical" evidence="5">
    <location>
        <begin position="133"/>
        <end position="154"/>
    </location>
</feature>
<dbReference type="eggNOG" id="COG0385">
    <property type="taxonomic scope" value="Bacteria"/>
</dbReference>
<dbReference type="InterPro" id="IPR002657">
    <property type="entry name" value="BilAc:Na_symport/Acr3"/>
</dbReference>
<accession>D0WIN1</accession>
<feature type="transmembrane region" description="Helical" evidence="5">
    <location>
        <begin position="192"/>
        <end position="212"/>
    </location>
</feature>
<dbReference type="Pfam" id="PF01758">
    <property type="entry name" value="SBF"/>
    <property type="match status" value="1"/>
</dbReference>
<feature type="transmembrane region" description="Helical" evidence="5">
    <location>
        <begin position="98"/>
        <end position="121"/>
    </location>
</feature>
<comment type="subcellular location">
    <subcellularLocation>
        <location evidence="1">Membrane</location>
        <topology evidence="1">Multi-pass membrane protein</topology>
    </subcellularLocation>
</comment>
<feature type="transmembrane region" description="Helical" evidence="5">
    <location>
        <begin position="160"/>
        <end position="180"/>
    </location>
</feature>